<dbReference type="GO" id="GO:0000707">
    <property type="term" value="P:meiotic DNA recombinase assembly"/>
    <property type="evidence" value="ECO:0007669"/>
    <property type="project" value="TreeGrafter"/>
</dbReference>
<sequence>MPRDLTTYPISQNARFKLIKSGFVTKEDLNGFKPNELATETGLTVQEALDVLDIIFPANSANLASDIIGCSALDVLLDEKSQSPITTSCKAFDLILNGGIPLTKVTEICGCPGAENSNVFTTLC</sequence>
<dbReference type="AlphaFoldDB" id="A0AAV4YCG0"/>
<keyword evidence="8" id="KW-1185">Reference proteome</keyword>
<comment type="caution">
    <text evidence="7">The sequence shown here is derived from an EMBL/GenBank/DDBJ whole genome shotgun (WGS) entry which is preliminary data.</text>
</comment>
<dbReference type="Proteomes" id="UP001054945">
    <property type="component" value="Unassembled WGS sequence"/>
</dbReference>
<keyword evidence="6" id="KW-0539">Nucleus</keyword>
<keyword evidence="4" id="KW-0067">ATP-binding</keyword>
<comment type="subcellular location">
    <subcellularLocation>
        <location evidence="1">Nucleus</location>
    </subcellularLocation>
</comment>
<dbReference type="GO" id="GO:0033063">
    <property type="term" value="C:Rad51B-Rad51C-Rad51D-XRCC2 complex"/>
    <property type="evidence" value="ECO:0007669"/>
    <property type="project" value="TreeGrafter"/>
</dbReference>
<dbReference type="EMBL" id="BPLR01019151">
    <property type="protein sequence ID" value="GIZ04833.1"/>
    <property type="molecule type" value="Genomic_DNA"/>
</dbReference>
<protein>
    <submittedName>
        <fullName evidence="7">DNA repair protein RAD51 3</fullName>
    </submittedName>
</protein>
<evidence type="ECO:0000256" key="3">
    <source>
        <dbReference type="ARBA" id="ARBA00022763"/>
    </source>
</evidence>
<keyword evidence="5" id="KW-0234">DNA repair</keyword>
<evidence type="ECO:0000313" key="8">
    <source>
        <dbReference type="Proteomes" id="UP001054945"/>
    </source>
</evidence>
<dbReference type="GO" id="GO:0007131">
    <property type="term" value="P:reciprocal meiotic recombination"/>
    <property type="evidence" value="ECO:0007669"/>
    <property type="project" value="TreeGrafter"/>
</dbReference>
<dbReference type="GO" id="GO:0033065">
    <property type="term" value="C:Rad51C-XRCC3 complex"/>
    <property type="evidence" value="ECO:0007669"/>
    <property type="project" value="TreeGrafter"/>
</dbReference>
<evidence type="ECO:0000256" key="6">
    <source>
        <dbReference type="ARBA" id="ARBA00023242"/>
    </source>
</evidence>
<evidence type="ECO:0000256" key="1">
    <source>
        <dbReference type="ARBA" id="ARBA00004123"/>
    </source>
</evidence>
<accession>A0AAV4YCG0</accession>
<evidence type="ECO:0000256" key="2">
    <source>
        <dbReference type="ARBA" id="ARBA00022741"/>
    </source>
</evidence>
<evidence type="ECO:0000313" key="7">
    <source>
        <dbReference type="EMBL" id="GIZ04833.1"/>
    </source>
</evidence>
<dbReference type="GO" id="GO:0005657">
    <property type="term" value="C:replication fork"/>
    <property type="evidence" value="ECO:0007669"/>
    <property type="project" value="TreeGrafter"/>
</dbReference>
<dbReference type="InterPro" id="IPR027417">
    <property type="entry name" value="P-loop_NTPase"/>
</dbReference>
<organism evidence="7 8">
    <name type="scientific">Caerostris extrusa</name>
    <name type="common">Bark spider</name>
    <name type="synonym">Caerostris bankana</name>
    <dbReference type="NCBI Taxonomy" id="172846"/>
    <lineage>
        <taxon>Eukaryota</taxon>
        <taxon>Metazoa</taxon>
        <taxon>Ecdysozoa</taxon>
        <taxon>Arthropoda</taxon>
        <taxon>Chelicerata</taxon>
        <taxon>Arachnida</taxon>
        <taxon>Araneae</taxon>
        <taxon>Araneomorphae</taxon>
        <taxon>Entelegynae</taxon>
        <taxon>Araneoidea</taxon>
        <taxon>Araneidae</taxon>
        <taxon>Caerostris</taxon>
    </lineage>
</organism>
<dbReference type="Gene3D" id="3.40.50.300">
    <property type="entry name" value="P-loop containing nucleotide triphosphate hydrolases"/>
    <property type="match status" value="1"/>
</dbReference>
<dbReference type="GO" id="GO:0008821">
    <property type="term" value="F:crossover junction DNA endonuclease activity"/>
    <property type="evidence" value="ECO:0007669"/>
    <property type="project" value="TreeGrafter"/>
</dbReference>
<dbReference type="PANTHER" id="PTHR46239:SF1">
    <property type="entry name" value="DNA REPAIR PROTEIN RAD51 HOMOLOG 3"/>
    <property type="match status" value="1"/>
</dbReference>
<reference evidence="7 8" key="1">
    <citation type="submission" date="2021-06" db="EMBL/GenBank/DDBJ databases">
        <title>Caerostris extrusa draft genome.</title>
        <authorList>
            <person name="Kono N."/>
            <person name="Arakawa K."/>
        </authorList>
    </citation>
    <scope>NUCLEOTIDE SEQUENCE [LARGE SCALE GENOMIC DNA]</scope>
</reference>
<keyword evidence="2" id="KW-0547">Nucleotide-binding</keyword>
<gene>
    <name evidence="7" type="primary">RAD51C</name>
    <name evidence="7" type="ORF">CEXT_306701</name>
</gene>
<dbReference type="InterPro" id="IPR052093">
    <property type="entry name" value="HR_Repair_Mediator"/>
</dbReference>
<dbReference type="GO" id="GO:0005524">
    <property type="term" value="F:ATP binding"/>
    <property type="evidence" value="ECO:0007669"/>
    <property type="project" value="UniProtKB-KW"/>
</dbReference>
<name>A0AAV4YCG0_CAEEX</name>
<evidence type="ECO:0000256" key="4">
    <source>
        <dbReference type="ARBA" id="ARBA00022840"/>
    </source>
</evidence>
<evidence type="ECO:0000256" key="5">
    <source>
        <dbReference type="ARBA" id="ARBA00023204"/>
    </source>
</evidence>
<keyword evidence="3" id="KW-0227">DNA damage</keyword>
<proteinExistence type="predicted"/>
<dbReference type="GO" id="GO:0000400">
    <property type="term" value="F:four-way junction DNA binding"/>
    <property type="evidence" value="ECO:0007669"/>
    <property type="project" value="TreeGrafter"/>
</dbReference>
<dbReference type="PANTHER" id="PTHR46239">
    <property type="entry name" value="DNA REPAIR PROTEIN RAD51 HOMOLOG 3 RAD51C"/>
    <property type="match status" value="1"/>
</dbReference>